<comment type="caution">
    <text evidence="1">The sequence shown here is derived from an EMBL/GenBank/DDBJ whole genome shotgun (WGS) entry which is preliminary data.</text>
</comment>
<protein>
    <submittedName>
        <fullName evidence="1">Uncharacterized protein</fullName>
    </submittedName>
</protein>
<name>A0A429GS56_9CREN</name>
<organism evidence="1 2">
    <name type="scientific">Candidatus Methanodesulfokora washburnensis</name>
    <dbReference type="NCBI Taxonomy" id="2478471"/>
    <lineage>
        <taxon>Archaea</taxon>
        <taxon>Thermoproteota</taxon>
        <taxon>Candidatus Korarchaeia</taxon>
        <taxon>Candidatus Korarchaeia incertae sedis</taxon>
        <taxon>Candidatus Methanodesulfokora</taxon>
    </lineage>
</organism>
<evidence type="ECO:0000313" key="2">
    <source>
        <dbReference type="Proteomes" id="UP000277582"/>
    </source>
</evidence>
<sequence length="178" mass="21033">MGMREMLERGICPRCGERMTYLEHRKVGSNTYLYAVHVKKEMKRRHVRKCYLGPESEYINVTHMHTEEGLVLRGMTSYDRALEYLKRIKDYLKTQELDEGRKKLLSQIVTELMDVAGMEGGEEGIETVTISKEELKDIIQYYDKRSTRGMTSERTKKCRDVFRKVFSPGRRILHVQEF</sequence>
<evidence type="ECO:0000313" key="1">
    <source>
        <dbReference type="EMBL" id="RSN76665.1"/>
    </source>
</evidence>
<proteinExistence type="predicted"/>
<reference evidence="1 2" key="1">
    <citation type="submission" date="2018-10" db="EMBL/GenBank/DDBJ databases">
        <title>Co-occurring genomic capacity for anaerobic methane metabolism and dissimilatory sulfite reduction discovered in the Korarchaeota.</title>
        <authorList>
            <person name="Mckay L.J."/>
            <person name="Dlakic M."/>
            <person name="Fields M.W."/>
            <person name="Delmont T.O."/>
            <person name="Eren A.M."/>
            <person name="Jay Z.J."/>
            <person name="Klingelsmith K.B."/>
            <person name="Rusch D.B."/>
            <person name="Inskeep W.P."/>
        </authorList>
    </citation>
    <scope>NUCLEOTIDE SEQUENCE [LARGE SCALE GENOMIC DNA]</scope>
    <source>
        <strain evidence="1 2">MDKW</strain>
    </source>
</reference>
<dbReference type="EMBL" id="RCOS01000056">
    <property type="protein sequence ID" value="RSN76665.1"/>
    <property type="molecule type" value="Genomic_DNA"/>
</dbReference>
<accession>A0A429GS56</accession>
<dbReference type="RefSeq" id="WP_125670721.1">
    <property type="nucleotide sequence ID" value="NZ_RCOS01000056.1"/>
</dbReference>
<dbReference type="Proteomes" id="UP000277582">
    <property type="component" value="Unassembled WGS sequence"/>
</dbReference>
<dbReference type="AlphaFoldDB" id="A0A429GS56"/>
<gene>
    <name evidence="1" type="ORF">D6D85_03820</name>
</gene>
<keyword evidence="2" id="KW-1185">Reference proteome</keyword>